<organism evidence="1">
    <name type="scientific">Salmonella phage vB_STmST313_KE27</name>
    <dbReference type="NCBI Taxonomy" id="3161178"/>
    <lineage>
        <taxon>Viruses</taxon>
        <taxon>Duplodnaviria</taxon>
        <taxon>Heunggongvirae</taxon>
        <taxon>Uroviricota</taxon>
        <taxon>Caudoviricetes</taxon>
        <taxon>Pantevenvirales</taxon>
        <taxon>Ackermannviridae</taxon>
        <taxon>Cvivirinae</taxon>
        <taxon>Kuttervirus</taxon>
    </lineage>
</organism>
<protein>
    <submittedName>
        <fullName evidence="1">Uncharacterized protein</fullName>
    </submittedName>
</protein>
<dbReference type="EMBL" id="PP856726">
    <property type="protein sequence ID" value="XCH41161.1"/>
    <property type="molecule type" value="Genomic_DNA"/>
</dbReference>
<proteinExistence type="predicted"/>
<evidence type="ECO:0000313" key="1">
    <source>
        <dbReference type="EMBL" id="XCH41161.1"/>
    </source>
</evidence>
<accession>A0AAU8GKG5</accession>
<gene>
    <name evidence="1" type="ORF">MCIKDHBT_CDS0220</name>
</gene>
<sequence>MSMGDAGSLVPEPSKLCPTRSCKPVSLYGQDLQVESPGKINACGEATVQAKDPQKRVAVRRTNRHA</sequence>
<name>A0AAU8GKG5_9CAUD</name>
<reference evidence="1" key="1">
    <citation type="submission" date="2024-05" db="EMBL/GenBank/DDBJ databases">
        <authorList>
            <person name="Mugo M.M."/>
            <person name="Musyoki A.M."/>
            <person name="Makumi A.M."/>
            <person name="Mutai I."/>
            <person name="Drechsel O."/>
            <person name="Kering K.K."/>
            <person name="Muturi P."/>
            <person name="Mbae C.K."/>
            <person name="Kariuki S.M."/>
        </authorList>
    </citation>
    <scope>NUCLEOTIDE SEQUENCE</scope>
</reference>